<evidence type="ECO:0000256" key="1">
    <source>
        <dbReference type="SAM" id="MobiDB-lite"/>
    </source>
</evidence>
<proteinExistence type="predicted"/>
<accession>A0A8S9J5J0</accession>
<protein>
    <submittedName>
        <fullName evidence="2">Uncharacterized protein</fullName>
    </submittedName>
</protein>
<name>A0A8S9J5J0_BRACR</name>
<reference evidence="2" key="1">
    <citation type="submission" date="2019-12" db="EMBL/GenBank/DDBJ databases">
        <title>Genome sequencing and annotation of Brassica cretica.</title>
        <authorList>
            <person name="Studholme D.J."/>
            <person name="Sarris P.F."/>
        </authorList>
    </citation>
    <scope>NUCLEOTIDE SEQUENCE</scope>
    <source>
        <strain evidence="2">PFS-102/07</strain>
        <tissue evidence="2">Leaf</tissue>
    </source>
</reference>
<dbReference type="AlphaFoldDB" id="A0A8S9J5J0"/>
<gene>
    <name evidence="2" type="ORF">F2Q70_00001996</name>
</gene>
<dbReference type="EMBL" id="QGKY02001015">
    <property type="protein sequence ID" value="KAF2576407.1"/>
    <property type="molecule type" value="Genomic_DNA"/>
</dbReference>
<feature type="compositionally biased region" description="Acidic residues" evidence="1">
    <location>
        <begin position="218"/>
        <end position="233"/>
    </location>
</feature>
<feature type="region of interest" description="Disordered" evidence="1">
    <location>
        <begin position="148"/>
        <end position="237"/>
    </location>
</feature>
<feature type="compositionally biased region" description="Polar residues" evidence="1">
    <location>
        <begin position="192"/>
        <end position="206"/>
    </location>
</feature>
<evidence type="ECO:0000313" key="2">
    <source>
        <dbReference type="EMBL" id="KAF2576407.1"/>
    </source>
</evidence>
<comment type="caution">
    <text evidence="2">The sequence shown here is derived from an EMBL/GenBank/DDBJ whole genome shotgun (WGS) entry which is preliminary data.</text>
</comment>
<sequence length="259" mass="28656">MRYITIIRGNSSVTGYKGKGIIIDDDKPIQLTDQADDNLIREYGLSLIDKFLNPEKNKMLRNLSDLCNVGIRSLQMMFSAVHNDLDSPLSNIDHLNHSKLISNAVQIELTALAQTKVTSSSYLKEGEKMCNSPQMLWPMKLTKSVPKARAPAGNQKTENLCRGPPRTHVNYSSSAGGDYTNSKRHGKVDDASVSQAPSICTSGASSSHHKKFENSLSTEEEDLVPAMEDEVDGEKEKSSSVCRLLVIKLKNKKKLKHLL</sequence>
<organism evidence="2">
    <name type="scientific">Brassica cretica</name>
    <name type="common">Mustard</name>
    <dbReference type="NCBI Taxonomy" id="69181"/>
    <lineage>
        <taxon>Eukaryota</taxon>
        <taxon>Viridiplantae</taxon>
        <taxon>Streptophyta</taxon>
        <taxon>Embryophyta</taxon>
        <taxon>Tracheophyta</taxon>
        <taxon>Spermatophyta</taxon>
        <taxon>Magnoliopsida</taxon>
        <taxon>eudicotyledons</taxon>
        <taxon>Gunneridae</taxon>
        <taxon>Pentapetalae</taxon>
        <taxon>rosids</taxon>
        <taxon>malvids</taxon>
        <taxon>Brassicales</taxon>
        <taxon>Brassicaceae</taxon>
        <taxon>Brassiceae</taxon>
        <taxon>Brassica</taxon>
    </lineage>
</organism>